<dbReference type="Proteomes" id="UP000814140">
    <property type="component" value="Unassembled WGS sequence"/>
</dbReference>
<proteinExistence type="predicted"/>
<gene>
    <name evidence="1" type="ORF">BV25DRAFT_1849481</name>
</gene>
<dbReference type="EMBL" id="MU277193">
    <property type="protein sequence ID" value="KAI0066012.1"/>
    <property type="molecule type" value="Genomic_DNA"/>
</dbReference>
<sequence length="773" mass="82852">MSFPLTGPSSPPLDPHGAQRPGADVDLLASALQNALQGISNHSQPSQPSSSRTPQDEMTKKEEKFPNVEIVVHSDFLTLKGTGVDVAPTLLSGHVVLNLAESTSIKEITLQFRGKARLPPPANEPMTLNSSAMTYIVCNHDWSFLEGERKHSHTLKAGRHLFPFQLRIGGSLPSSVSTGVLGGASVAYKLRAVAVRPGLAHNLVAQIPISIARSFAPEALEYQQTLEIENTWPEKIMYSIMIPHKAWAAGDAVTAVVKFSPLNKGVRVLSVGTTINETIKLFAKSGWQECTKPVVVTKHEFHGGHAICVDHRRISPHGRNSHSYPSTPGSATPALASGAVSPPLTGPSTYFSGPHSSESPSGESPVAGPSSQREGEPSHDVPIDFEVSDEDVVAMVDVQIPLHATPTHNLDPIIISHRIRWSILINNLDGHTSELRCSLPLHILDHRLIDEAKSATAATRRLLLGSSDVPEENDEEMELPSYSSHVRDRVANMYLPEQAVMRVTNPWIHQGISPVQQDHLRAAGVTMRSAPGSGTHTPLEAHHIPSALSSTPITNLDYVNSELLLSLSAEAPPALDTAPPSAISSPTITRPQSRAPSRPPSPPPLGLSLSRRSSAGSSSPDPASTYVHEHSSASRNLHGLFHISMKPFTSLTSSFTHSTRGHTGTPPTPRTPATPPVMRAPANTSHSLLHRAFTEVPDYGIAARGFLGGVTPLESMQGLPSYEEAEVQHSQSLSEAQRAQSAPDLQAMVERARSMNAARSPSDPVNVAQTILS</sequence>
<reference evidence="1" key="1">
    <citation type="submission" date="2021-03" db="EMBL/GenBank/DDBJ databases">
        <authorList>
            <consortium name="DOE Joint Genome Institute"/>
            <person name="Ahrendt S."/>
            <person name="Looney B.P."/>
            <person name="Miyauchi S."/>
            <person name="Morin E."/>
            <person name="Drula E."/>
            <person name="Courty P.E."/>
            <person name="Chicoki N."/>
            <person name="Fauchery L."/>
            <person name="Kohler A."/>
            <person name="Kuo A."/>
            <person name="Labutti K."/>
            <person name="Pangilinan J."/>
            <person name="Lipzen A."/>
            <person name="Riley R."/>
            <person name="Andreopoulos W."/>
            <person name="He G."/>
            <person name="Johnson J."/>
            <person name="Barry K.W."/>
            <person name="Grigoriev I.V."/>
            <person name="Nagy L."/>
            <person name="Hibbett D."/>
            <person name="Henrissat B."/>
            <person name="Matheny P.B."/>
            <person name="Labbe J."/>
            <person name="Martin F."/>
        </authorList>
    </citation>
    <scope>NUCLEOTIDE SEQUENCE</scope>
    <source>
        <strain evidence="1">HHB10654</strain>
    </source>
</reference>
<name>A0ACB8TC54_9AGAM</name>
<reference evidence="1" key="2">
    <citation type="journal article" date="2022" name="New Phytol.">
        <title>Evolutionary transition to the ectomycorrhizal habit in the genomes of a hyperdiverse lineage of mushroom-forming fungi.</title>
        <authorList>
            <person name="Looney B."/>
            <person name="Miyauchi S."/>
            <person name="Morin E."/>
            <person name="Drula E."/>
            <person name="Courty P.E."/>
            <person name="Kohler A."/>
            <person name="Kuo A."/>
            <person name="LaButti K."/>
            <person name="Pangilinan J."/>
            <person name="Lipzen A."/>
            <person name="Riley R."/>
            <person name="Andreopoulos W."/>
            <person name="He G."/>
            <person name="Johnson J."/>
            <person name="Nolan M."/>
            <person name="Tritt A."/>
            <person name="Barry K.W."/>
            <person name="Grigoriev I.V."/>
            <person name="Nagy L.G."/>
            <person name="Hibbett D."/>
            <person name="Henrissat B."/>
            <person name="Matheny P.B."/>
            <person name="Labbe J."/>
            <person name="Martin F.M."/>
        </authorList>
    </citation>
    <scope>NUCLEOTIDE SEQUENCE</scope>
    <source>
        <strain evidence="1">HHB10654</strain>
    </source>
</reference>
<accession>A0ACB8TC54</accession>
<evidence type="ECO:0000313" key="1">
    <source>
        <dbReference type="EMBL" id="KAI0066012.1"/>
    </source>
</evidence>
<keyword evidence="2" id="KW-1185">Reference proteome</keyword>
<evidence type="ECO:0000313" key="2">
    <source>
        <dbReference type="Proteomes" id="UP000814140"/>
    </source>
</evidence>
<organism evidence="1 2">
    <name type="scientific">Artomyces pyxidatus</name>
    <dbReference type="NCBI Taxonomy" id="48021"/>
    <lineage>
        <taxon>Eukaryota</taxon>
        <taxon>Fungi</taxon>
        <taxon>Dikarya</taxon>
        <taxon>Basidiomycota</taxon>
        <taxon>Agaricomycotina</taxon>
        <taxon>Agaricomycetes</taxon>
        <taxon>Russulales</taxon>
        <taxon>Auriscalpiaceae</taxon>
        <taxon>Artomyces</taxon>
    </lineage>
</organism>
<protein>
    <submittedName>
        <fullName evidence="1">Uncharacterized protein</fullName>
    </submittedName>
</protein>
<comment type="caution">
    <text evidence="1">The sequence shown here is derived from an EMBL/GenBank/DDBJ whole genome shotgun (WGS) entry which is preliminary data.</text>
</comment>